<dbReference type="EMBL" id="JAINUG010000060">
    <property type="protein sequence ID" value="KAJ8403007.1"/>
    <property type="molecule type" value="Genomic_DNA"/>
</dbReference>
<evidence type="ECO:0000256" key="1">
    <source>
        <dbReference type="SAM" id="MobiDB-lite"/>
    </source>
</evidence>
<feature type="region of interest" description="Disordered" evidence="1">
    <location>
        <begin position="1"/>
        <end position="22"/>
    </location>
</feature>
<protein>
    <submittedName>
        <fullName evidence="2">Uncharacterized protein</fullName>
    </submittedName>
</protein>
<sequence length="86" mass="9289">MTQSATGGHGAPETDHRKLLYDPPGFRGAHRCAQLGDCVTTAAPGSPRPARYCEHNWGRALQAVPTAVTHPPAPIHLDRPLAFHIY</sequence>
<reference evidence="2" key="1">
    <citation type="journal article" date="2023" name="Science">
        <title>Genome structures resolve the early diversification of teleost fishes.</title>
        <authorList>
            <person name="Parey E."/>
            <person name="Louis A."/>
            <person name="Montfort J."/>
            <person name="Bouchez O."/>
            <person name="Roques C."/>
            <person name="Iampietro C."/>
            <person name="Lluch J."/>
            <person name="Castinel A."/>
            <person name="Donnadieu C."/>
            <person name="Desvignes T."/>
            <person name="Floi Bucao C."/>
            <person name="Jouanno E."/>
            <person name="Wen M."/>
            <person name="Mejri S."/>
            <person name="Dirks R."/>
            <person name="Jansen H."/>
            <person name="Henkel C."/>
            <person name="Chen W.J."/>
            <person name="Zahm M."/>
            <person name="Cabau C."/>
            <person name="Klopp C."/>
            <person name="Thompson A.W."/>
            <person name="Robinson-Rechavi M."/>
            <person name="Braasch I."/>
            <person name="Lecointre G."/>
            <person name="Bobe J."/>
            <person name="Postlethwait J.H."/>
            <person name="Berthelot C."/>
            <person name="Roest Crollius H."/>
            <person name="Guiguen Y."/>
        </authorList>
    </citation>
    <scope>NUCLEOTIDE SEQUENCE</scope>
    <source>
        <strain evidence="2">NC1722</strain>
    </source>
</reference>
<keyword evidence="3" id="KW-1185">Reference proteome</keyword>
<name>A0AAD7SI41_9TELE</name>
<proteinExistence type="predicted"/>
<accession>A0AAD7SI41</accession>
<dbReference type="AlphaFoldDB" id="A0AAD7SI41"/>
<dbReference type="Proteomes" id="UP001221898">
    <property type="component" value="Unassembled WGS sequence"/>
</dbReference>
<evidence type="ECO:0000313" key="3">
    <source>
        <dbReference type="Proteomes" id="UP001221898"/>
    </source>
</evidence>
<evidence type="ECO:0000313" key="2">
    <source>
        <dbReference type="EMBL" id="KAJ8403007.1"/>
    </source>
</evidence>
<organism evidence="2 3">
    <name type="scientific">Aldrovandia affinis</name>
    <dbReference type="NCBI Taxonomy" id="143900"/>
    <lineage>
        <taxon>Eukaryota</taxon>
        <taxon>Metazoa</taxon>
        <taxon>Chordata</taxon>
        <taxon>Craniata</taxon>
        <taxon>Vertebrata</taxon>
        <taxon>Euteleostomi</taxon>
        <taxon>Actinopterygii</taxon>
        <taxon>Neopterygii</taxon>
        <taxon>Teleostei</taxon>
        <taxon>Notacanthiformes</taxon>
        <taxon>Halosauridae</taxon>
        <taxon>Aldrovandia</taxon>
    </lineage>
</organism>
<comment type="caution">
    <text evidence="2">The sequence shown here is derived from an EMBL/GenBank/DDBJ whole genome shotgun (WGS) entry which is preliminary data.</text>
</comment>
<gene>
    <name evidence="2" type="ORF">AAFF_G00359230</name>
</gene>